<dbReference type="Proteomes" id="UP000002745">
    <property type="component" value="Chromosome"/>
</dbReference>
<dbReference type="OrthoDB" id="9809995at2"/>
<feature type="domain" description="Gcp-like" evidence="1">
    <location>
        <begin position="34"/>
        <end position="115"/>
    </location>
</feature>
<dbReference type="STRING" id="582402.Hbal_3090"/>
<dbReference type="InterPro" id="IPR043129">
    <property type="entry name" value="ATPase_NBD"/>
</dbReference>
<dbReference type="InterPro" id="IPR000905">
    <property type="entry name" value="Gcp-like_dom"/>
</dbReference>
<keyword evidence="2" id="KW-0645">Protease</keyword>
<dbReference type="KEGG" id="hba:Hbal_3090"/>
<sequence length="213" mass="23042">MRILAINTVGQACEAGIWEGDRCLSHIREPMRNGHDTRLPLITKQAVLEAGLNFDQIQRIAAVAGPGSFTGVRVGVAFARGLGVALNVTVAGISSLEASLPDETQGRVLVALPARRREPDLSWWAQMFVDGERAGEPVEADITQMRGLVGEADHVFGDGLAVLKDVVYEEAFPKLSRAAKWAVSISNNERANPQYVREPDAVPMKLSVSNENT</sequence>
<name>C6XIF1_HIRBI</name>
<evidence type="ECO:0000313" key="3">
    <source>
        <dbReference type="Proteomes" id="UP000002745"/>
    </source>
</evidence>
<dbReference type="AlphaFoldDB" id="C6XIF1"/>
<dbReference type="RefSeq" id="WP_015828908.1">
    <property type="nucleotide sequence ID" value="NC_012982.1"/>
</dbReference>
<dbReference type="GO" id="GO:0002949">
    <property type="term" value="P:tRNA threonylcarbamoyladenosine modification"/>
    <property type="evidence" value="ECO:0007669"/>
    <property type="project" value="InterPro"/>
</dbReference>
<protein>
    <submittedName>
        <fullName evidence="2">Peptidase M22 glycoprotease</fullName>
    </submittedName>
</protein>
<evidence type="ECO:0000313" key="2">
    <source>
        <dbReference type="EMBL" id="ACT60758.1"/>
    </source>
</evidence>
<dbReference type="Pfam" id="PF00814">
    <property type="entry name" value="TsaD"/>
    <property type="match status" value="1"/>
</dbReference>
<dbReference type="InterPro" id="IPR022496">
    <property type="entry name" value="T6A_TsaB"/>
</dbReference>
<dbReference type="Gene3D" id="3.30.420.40">
    <property type="match status" value="1"/>
</dbReference>
<dbReference type="SUPFAM" id="SSF53067">
    <property type="entry name" value="Actin-like ATPase domain"/>
    <property type="match status" value="1"/>
</dbReference>
<organism evidence="2 3">
    <name type="scientific">Hirschia baltica (strain ATCC 49814 / DSM 5838 / IFAM 1418)</name>
    <dbReference type="NCBI Taxonomy" id="582402"/>
    <lineage>
        <taxon>Bacteria</taxon>
        <taxon>Pseudomonadati</taxon>
        <taxon>Pseudomonadota</taxon>
        <taxon>Alphaproteobacteria</taxon>
        <taxon>Hyphomonadales</taxon>
        <taxon>Hyphomonadaceae</taxon>
        <taxon>Hirschia</taxon>
    </lineage>
</organism>
<gene>
    <name evidence="2" type="ordered locus">Hbal_3090</name>
</gene>
<keyword evidence="2" id="KW-0378">Hydrolase</keyword>
<accession>C6XIF1</accession>
<dbReference type="HOGENOM" id="CLU_064886_0_0_5"/>
<keyword evidence="3" id="KW-1185">Reference proteome</keyword>
<proteinExistence type="predicted"/>
<dbReference type="EMBL" id="CP001678">
    <property type="protein sequence ID" value="ACT60758.1"/>
    <property type="molecule type" value="Genomic_DNA"/>
</dbReference>
<dbReference type="GO" id="GO:0006508">
    <property type="term" value="P:proteolysis"/>
    <property type="evidence" value="ECO:0007669"/>
    <property type="project" value="UniProtKB-KW"/>
</dbReference>
<dbReference type="eggNOG" id="COG1214">
    <property type="taxonomic scope" value="Bacteria"/>
</dbReference>
<evidence type="ECO:0000259" key="1">
    <source>
        <dbReference type="Pfam" id="PF00814"/>
    </source>
</evidence>
<reference evidence="3" key="1">
    <citation type="journal article" date="2011" name="J. Bacteriol.">
        <title>Genome sequences of eight morphologically diverse alphaproteobacteria.</title>
        <authorList>
            <consortium name="US DOE Joint Genome Institute"/>
            <person name="Brown P.J."/>
            <person name="Kysela D.T."/>
            <person name="Buechlein A."/>
            <person name="Hemmerich C."/>
            <person name="Brun Y.V."/>
        </authorList>
    </citation>
    <scope>NUCLEOTIDE SEQUENCE [LARGE SCALE GENOMIC DNA]</scope>
    <source>
        <strain evidence="3">ATCC 49814 / DSM 5838 / IFAM 1418</strain>
    </source>
</reference>
<dbReference type="GO" id="GO:0008233">
    <property type="term" value="F:peptidase activity"/>
    <property type="evidence" value="ECO:0007669"/>
    <property type="project" value="UniProtKB-KW"/>
</dbReference>
<dbReference type="NCBIfam" id="TIGR03725">
    <property type="entry name" value="T6A_YeaZ"/>
    <property type="match status" value="1"/>
</dbReference>